<gene>
    <name evidence="1" type="ordered locus">Solca_2381</name>
</gene>
<keyword evidence="2" id="KW-1185">Reference proteome</keyword>
<dbReference type="AlphaFoldDB" id="H8KUJ8"/>
<protein>
    <submittedName>
        <fullName evidence="1">Uncharacterized protein</fullName>
    </submittedName>
</protein>
<dbReference type="HOGENOM" id="CLU_1969070_0_0_10"/>
<dbReference type="KEGG" id="scn:Solca_2381"/>
<dbReference type="OrthoDB" id="1355574at2"/>
<accession>H8KUJ8</accession>
<name>H8KUJ8_SOLCM</name>
<proteinExistence type="predicted"/>
<evidence type="ECO:0000313" key="1">
    <source>
        <dbReference type="EMBL" id="AFD07422.1"/>
    </source>
</evidence>
<dbReference type="PROSITE" id="PS51257">
    <property type="entry name" value="PROKAR_LIPOPROTEIN"/>
    <property type="match status" value="1"/>
</dbReference>
<sequence length="127" mass="14463">MIRFTTILILLIASLSCKNQSINEIRIKKIGQALIQIDATTDRSSIHDITYVGEGLLNEISQLKIHSNNRYEHSVRSGDIIKPFGDNTADCILTIDTDYKDIEIRLVYNPDNNKYDILGWRALAKNK</sequence>
<reference evidence="1" key="1">
    <citation type="submission" date="2012-02" db="EMBL/GenBank/DDBJ databases">
        <title>The complete genome of Solitalea canadensis DSM 3403.</title>
        <authorList>
            <consortium name="US DOE Joint Genome Institute (JGI-PGF)"/>
            <person name="Lucas S."/>
            <person name="Copeland A."/>
            <person name="Lapidus A."/>
            <person name="Glavina del Rio T."/>
            <person name="Dalin E."/>
            <person name="Tice H."/>
            <person name="Bruce D."/>
            <person name="Goodwin L."/>
            <person name="Pitluck S."/>
            <person name="Peters L."/>
            <person name="Ovchinnikova G."/>
            <person name="Lu M."/>
            <person name="Kyrpides N."/>
            <person name="Mavromatis K."/>
            <person name="Ivanova N."/>
            <person name="Brettin T."/>
            <person name="Detter J.C."/>
            <person name="Han C."/>
            <person name="Larimer F."/>
            <person name="Land M."/>
            <person name="Hauser L."/>
            <person name="Markowitz V."/>
            <person name="Cheng J.-F."/>
            <person name="Hugenholtz P."/>
            <person name="Woyke T."/>
            <person name="Wu D."/>
            <person name="Spring S."/>
            <person name="Schroeder M."/>
            <person name="Kopitz M."/>
            <person name="Brambilla E."/>
            <person name="Klenk H.-P."/>
            <person name="Eisen J.A."/>
        </authorList>
    </citation>
    <scope>NUCLEOTIDE SEQUENCE</scope>
    <source>
        <strain evidence="1">DSM 3403</strain>
    </source>
</reference>
<dbReference type="EMBL" id="CP003349">
    <property type="protein sequence ID" value="AFD07422.1"/>
    <property type="molecule type" value="Genomic_DNA"/>
</dbReference>
<dbReference type="RefSeq" id="WP_014680649.1">
    <property type="nucleotide sequence ID" value="NC_017770.1"/>
</dbReference>
<dbReference type="STRING" id="929556.Solca_2381"/>
<organism evidence="1 2">
    <name type="scientific">Solitalea canadensis (strain ATCC 29591 / DSM 3403 / JCM 21819 / LMG 8368 / NBRC 15130 / NCIMB 12057 / USAM 9D)</name>
    <name type="common">Flexibacter canadensis</name>
    <dbReference type="NCBI Taxonomy" id="929556"/>
    <lineage>
        <taxon>Bacteria</taxon>
        <taxon>Pseudomonadati</taxon>
        <taxon>Bacteroidota</taxon>
        <taxon>Sphingobacteriia</taxon>
        <taxon>Sphingobacteriales</taxon>
        <taxon>Sphingobacteriaceae</taxon>
        <taxon>Solitalea</taxon>
    </lineage>
</organism>
<evidence type="ECO:0000313" key="2">
    <source>
        <dbReference type="Proteomes" id="UP000007590"/>
    </source>
</evidence>
<dbReference type="Proteomes" id="UP000007590">
    <property type="component" value="Chromosome"/>
</dbReference>